<proteinExistence type="predicted"/>
<keyword evidence="1" id="KW-0472">Membrane</keyword>
<feature type="transmembrane region" description="Helical" evidence="1">
    <location>
        <begin position="6"/>
        <end position="23"/>
    </location>
</feature>
<protein>
    <submittedName>
        <fullName evidence="2">Uncharacterized protein</fullName>
    </submittedName>
</protein>
<evidence type="ECO:0000313" key="2">
    <source>
        <dbReference type="EMBL" id="HIR09241.1"/>
    </source>
</evidence>
<keyword evidence="1" id="KW-1133">Transmembrane helix</keyword>
<reference evidence="2" key="2">
    <citation type="journal article" date="2021" name="PeerJ">
        <title>Extensive microbial diversity within the chicken gut microbiome revealed by metagenomics and culture.</title>
        <authorList>
            <person name="Gilroy R."/>
            <person name="Ravi A."/>
            <person name="Getino M."/>
            <person name="Pursley I."/>
            <person name="Horton D.L."/>
            <person name="Alikhan N.F."/>
            <person name="Baker D."/>
            <person name="Gharbi K."/>
            <person name="Hall N."/>
            <person name="Watson M."/>
            <person name="Adriaenssens E.M."/>
            <person name="Foster-Nyarko E."/>
            <person name="Jarju S."/>
            <person name="Secka A."/>
            <person name="Antonio M."/>
            <person name="Oren A."/>
            <person name="Chaudhuri R.R."/>
            <person name="La Ragione R."/>
            <person name="Hildebrand F."/>
            <person name="Pallen M.J."/>
        </authorList>
    </citation>
    <scope>NUCLEOTIDE SEQUENCE</scope>
    <source>
        <strain evidence="2">ChiHjej9B8-7071</strain>
    </source>
</reference>
<dbReference type="EMBL" id="DVGD01000070">
    <property type="protein sequence ID" value="HIR09241.1"/>
    <property type="molecule type" value="Genomic_DNA"/>
</dbReference>
<accession>A0A9D1A6K5</accession>
<keyword evidence="1" id="KW-0812">Transmembrane</keyword>
<reference evidence="2" key="1">
    <citation type="submission" date="2020-10" db="EMBL/GenBank/DDBJ databases">
        <authorList>
            <person name="Gilroy R."/>
        </authorList>
    </citation>
    <scope>NUCLEOTIDE SEQUENCE</scope>
    <source>
        <strain evidence="2">ChiHjej9B8-7071</strain>
    </source>
</reference>
<gene>
    <name evidence="2" type="ORF">IAA70_02430</name>
</gene>
<dbReference type="AlphaFoldDB" id="A0A9D1A6K5"/>
<name>A0A9D1A6K5_9FIRM</name>
<evidence type="ECO:0000313" key="3">
    <source>
        <dbReference type="Proteomes" id="UP000824258"/>
    </source>
</evidence>
<organism evidence="2 3">
    <name type="scientific">Candidatus Avoscillospira stercoripullorum</name>
    <dbReference type="NCBI Taxonomy" id="2840709"/>
    <lineage>
        <taxon>Bacteria</taxon>
        <taxon>Bacillati</taxon>
        <taxon>Bacillota</taxon>
        <taxon>Clostridia</taxon>
        <taxon>Eubacteriales</taxon>
        <taxon>Oscillospiraceae</taxon>
        <taxon>Oscillospiraceae incertae sedis</taxon>
        <taxon>Candidatus Avoscillospira</taxon>
    </lineage>
</organism>
<comment type="caution">
    <text evidence="2">The sequence shown here is derived from an EMBL/GenBank/DDBJ whole genome shotgun (WGS) entry which is preliminary data.</text>
</comment>
<dbReference type="Proteomes" id="UP000824258">
    <property type="component" value="Unassembled WGS sequence"/>
</dbReference>
<evidence type="ECO:0000256" key="1">
    <source>
        <dbReference type="SAM" id="Phobius"/>
    </source>
</evidence>
<sequence length="100" mass="11252">MEWLFVRAAPVMLLAALVALILLRKRKSDCQKTSLKTCVTEQRGVCAGGKKPTARSIKQDFETFFESFKIRTAWRKDFFDTLGVDRRSTRPRSGLVGAAA</sequence>